<comment type="similarity">
    <text evidence="1">Belongs to the short-chain dehydrogenases/reductases (SDR) family.</text>
</comment>
<evidence type="ECO:0000313" key="5">
    <source>
        <dbReference type="Proteomes" id="UP000037505"/>
    </source>
</evidence>
<dbReference type="Proteomes" id="UP000037505">
    <property type="component" value="Unassembled WGS sequence"/>
</dbReference>
<dbReference type="InterPro" id="IPR002347">
    <property type="entry name" value="SDR_fam"/>
</dbReference>
<dbReference type="GO" id="GO:0016491">
    <property type="term" value="F:oxidoreductase activity"/>
    <property type="evidence" value="ECO:0007669"/>
    <property type="project" value="UniProtKB-KW"/>
</dbReference>
<accession>A0A0L1J7P7</accession>
<keyword evidence="3" id="KW-0560">Oxidoreductase</keyword>
<dbReference type="SUPFAM" id="SSF51735">
    <property type="entry name" value="NAD(P)-binding Rossmann-fold domains"/>
    <property type="match status" value="1"/>
</dbReference>
<comment type="caution">
    <text evidence="4">The sequence shown here is derived from an EMBL/GenBank/DDBJ whole genome shotgun (WGS) entry which is preliminary data.</text>
</comment>
<keyword evidence="2" id="KW-0521">NADP</keyword>
<name>A0A0L1J7P7_ASPN3</name>
<evidence type="ECO:0008006" key="6">
    <source>
        <dbReference type="Google" id="ProtNLM"/>
    </source>
</evidence>
<proteinExistence type="inferred from homology"/>
<dbReference type="PANTHER" id="PTHR24320:SF252">
    <property type="entry name" value="DEHYDROGENASE_REDUCTASE FAMILY PROTEIN, PUTATIVE (AFU_ORTHOLOGUE AFUA_3G08550)-RELATED"/>
    <property type="match status" value="1"/>
</dbReference>
<keyword evidence="5" id="KW-1185">Reference proteome</keyword>
<dbReference type="InterPro" id="IPR036291">
    <property type="entry name" value="NAD(P)-bd_dom_sf"/>
</dbReference>
<dbReference type="Pfam" id="PF00106">
    <property type="entry name" value="adh_short"/>
    <property type="match status" value="1"/>
</dbReference>
<dbReference type="EMBL" id="JNOM01000070">
    <property type="protein sequence ID" value="KNG87774.1"/>
    <property type="molecule type" value="Genomic_DNA"/>
</dbReference>
<dbReference type="RefSeq" id="XP_015408697.1">
    <property type="nucleotide sequence ID" value="XM_015549863.1"/>
</dbReference>
<organism evidence="4 5">
    <name type="scientific">Aspergillus nomiae NRRL (strain ATCC 15546 / NRRL 13137 / CBS 260.88 / M93)</name>
    <dbReference type="NCBI Taxonomy" id="1509407"/>
    <lineage>
        <taxon>Eukaryota</taxon>
        <taxon>Fungi</taxon>
        <taxon>Dikarya</taxon>
        <taxon>Ascomycota</taxon>
        <taxon>Pezizomycotina</taxon>
        <taxon>Eurotiomycetes</taxon>
        <taxon>Eurotiomycetidae</taxon>
        <taxon>Eurotiales</taxon>
        <taxon>Aspergillaceae</taxon>
        <taxon>Aspergillus</taxon>
        <taxon>Aspergillus subgen. Circumdati</taxon>
    </lineage>
</organism>
<dbReference type="PANTHER" id="PTHR24320">
    <property type="entry name" value="RETINOL DEHYDROGENASE"/>
    <property type="match status" value="1"/>
</dbReference>
<dbReference type="Gene3D" id="3.40.50.720">
    <property type="entry name" value="NAD(P)-binding Rossmann-like Domain"/>
    <property type="match status" value="1"/>
</dbReference>
<evidence type="ECO:0000256" key="1">
    <source>
        <dbReference type="ARBA" id="ARBA00006484"/>
    </source>
</evidence>
<dbReference type="STRING" id="1509407.A0A0L1J7P7"/>
<evidence type="ECO:0000256" key="3">
    <source>
        <dbReference type="ARBA" id="ARBA00023002"/>
    </source>
</evidence>
<evidence type="ECO:0000313" key="4">
    <source>
        <dbReference type="EMBL" id="KNG87774.1"/>
    </source>
</evidence>
<reference evidence="4 5" key="1">
    <citation type="submission" date="2014-06" db="EMBL/GenBank/DDBJ databases">
        <title>The Genome of the Aflatoxigenic Filamentous Fungus Aspergillus nomius.</title>
        <authorList>
            <person name="Moore M.G."/>
            <person name="Shannon B.M."/>
            <person name="Brian M.M."/>
        </authorList>
    </citation>
    <scope>NUCLEOTIDE SEQUENCE [LARGE SCALE GENOMIC DNA]</scope>
    <source>
        <strain evidence="4 5">NRRL 13137</strain>
    </source>
</reference>
<protein>
    <recommendedName>
        <fullName evidence="6">Short-chain dehydrogenase/reductase family protein</fullName>
    </recommendedName>
</protein>
<dbReference type="OrthoDB" id="542013at2759"/>
<gene>
    <name evidence="4" type="ORF">ANOM_004606</name>
</gene>
<sequence>MLVFSLFNPYSLSLDSDGPFPVLGRLLTSRCMPIEDTNISSFANKTVLITGATSGCGFHCAKALSRVNCHLILTARNREKGEAASREIASMNPSSGATVDFLEMDMTSYTSIYTFRTKLQQYSQLDVAILNAGMYSTDFNLCPETELEETLQVNFLSTCLISLLLIPLLLKCSQQSRLLFISSEAHAWAAPRQTSFQDLQTQLNDPAAYACYERYHISKLLLVLWTQRLSSQIDPEKLLIASASPGFCRSGLFRLFNFHALAAFLEKLVCRTPDKGASQYILALGCMSKETHGAFYSDNKFRRPATATATYSAVSLRNSLWDDIQRLLPTWIQGVGQDIFAI</sequence>
<dbReference type="GeneID" id="26806410"/>
<dbReference type="PRINTS" id="PR00081">
    <property type="entry name" value="GDHRDH"/>
</dbReference>
<dbReference type="AlphaFoldDB" id="A0A0L1J7P7"/>
<evidence type="ECO:0000256" key="2">
    <source>
        <dbReference type="ARBA" id="ARBA00022857"/>
    </source>
</evidence>